<proteinExistence type="predicted"/>
<name>A0A735YXP4_SALER</name>
<feature type="region of interest" description="Disordered" evidence="1">
    <location>
        <begin position="14"/>
        <end position="34"/>
    </location>
</feature>
<feature type="non-terminal residue" evidence="2">
    <location>
        <position position="69"/>
    </location>
</feature>
<accession>A0A735YXP4</accession>
<feature type="compositionally biased region" description="Polar residues" evidence="1">
    <location>
        <begin position="16"/>
        <end position="34"/>
    </location>
</feature>
<protein>
    <submittedName>
        <fullName evidence="2">Effector protein YopJ</fullName>
    </submittedName>
</protein>
<gene>
    <name evidence="2" type="ORF">G4O73_004522</name>
</gene>
<comment type="caution">
    <text evidence="2">The sequence shown here is derived from an EMBL/GenBank/DDBJ whole genome shotgun (WGS) entry which is preliminary data.</text>
</comment>
<reference evidence="2" key="2">
    <citation type="submission" date="2018-07" db="EMBL/GenBank/DDBJ databases">
        <authorList>
            <consortium name="NCBI Pathogen Detection Project"/>
        </authorList>
    </citation>
    <scope>NUCLEOTIDE SEQUENCE</scope>
    <source>
        <strain evidence="2">15-6148</strain>
    </source>
</reference>
<dbReference type="EMBL" id="DAASWI010000292">
    <property type="protein sequence ID" value="HAE7300524.1"/>
    <property type="molecule type" value="Genomic_DNA"/>
</dbReference>
<organism evidence="2">
    <name type="scientific">Salmonella enterica</name>
    <name type="common">Salmonella choleraesuis</name>
    <dbReference type="NCBI Taxonomy" id="28901"/>
    <lineage>
        <taxon>Bacteria</taxon>
        <taxon>Pseudomonadati</taxon>
        <taxon>Pseudomonadota</taxon>
        <taxon>Gammaproteobacteria</taxon>
        <taxon>Enterobacterales</taxon>
        <taxon>Enterobacteriaceae</taxon>
        <taxon>Salmonella</taxon>
    </lineage>
</organism>
<sequence>MIFSVQELSCGGKSMLSPTTRNMGASLSPQPDVSGELNTEALTCIVERLESEIIDGSWIHISYEETDLE</sequence>
<reference evidence="2" key="1">
    <citation type="journal article" date="2018" name="Genome Biol.">
        <title>SKESA: strategic k-mer extension for scrupulous assemblies.</title>
        <authorList>
            <person name="Souvorov A."/>
            <person name="Agarwala R."/>
            <person name="Lipman D.J."/>
        </authorList>
    </citation>
    <scope>NUCLEOTIDE SEQUENCE</scope>
    <source>
        <strain evidence="2">15-6148</strain>
    </source>
</reference>
<evidence type="ECO:0000313" key="2">
    <source>
        <dbReference type="EMBL" id="HAE7300524.1"/>
    </source>
</evidence>
<dbReference type="AlphaFoldDB" id="A0A735YXP4"/>
<evidence type="ECO:0000256" key="1">
    <source>
        <dbReference type="SAM" id="MobiDB-lite"/>
    </source>
</evidence>